<sequence length="343" mass="36068">MKAFVHELARDAESAVAAVSGDPDARFIAGGSNLVDHLKLGVATPSRLVDVSRLPLTDITDLPGGGLRVGANVRNSDLAAHPVVRQRYAVLSRALLSGASGQIRNQATTAGNLLQRTRCVYFQDVTTPCNKREPGTGCSAIEGYGRYNAILGQSPECVAVHPSDMAVAMAALDATVVVLGPDGERRIPFSEFHRLPGDEPQHDTTLAHGELVTAVELPPLPSSAVSTYYKARDRASYAFALVSVAVVLDLDDAPGSSDGPRVVDVRIAWGGVAHKPWRATRAEAALRGVPLTPEAVRSALDAELAAASTTDDTAYKVPIVRRATTMVLHRLATGPTGTTEASA</sequence>
<reference evidence="3 4" key="1">
    <citation type="journal article" date="2019" name="Int. J. Syst. Evol. Microbiol.">
        <title>The Global Catalogue of Microorganisms (GCM) 10K type strain sequencing project: providing services to taxonomists for standard genome sequencing and annotation.</title>
        <authorList>
            <consortium name="The Broad Institute Genomics Platform"/>
            <consortium name="The Broad Institute Genome Sequencing Center for Infectious Disease"/>
            <person name="Wu L."/>
            <person name="Ma J."/>
        </authorList>
    </citation>
    <scope>NUCLEOTIDE SEQUENCE [LARGE SCALE GENOMIC DNA]</scope>
    <source>
        <strain evidence="3 4">JCM 15628</strain>
    </source>
</reference>
<dbReference type="Pfam" id="PF03450">
    <property type="entry name" value="CO_deh_flav_C"/>
    <property type="match status" value="1"/>
</dbReference>
<evidence type="ECO:0000256" key="1">
    <source>
        <dbReference type="ARBA" id="ARBA00023002"/>
    </source>
</evidence>
<dbReference type="RefSeq" id="WP_344061428.1">
    <property type="nucleotide sequence ID" value="NZ_BAAAPU010000007.1"/>
</dbReference>
<dbReference type="SUPFAM" id="SSF55447">
    <property type="entry name" value="CO dehydrogenase flavoprotein C-terminal domain-like"/>
    <property type="match status" value="1"/>
</dbReference>
<dbReference type="InterPro" id="IPR016169">
    <property type="entry name" value="FAD-bd_PCMH_sub2"/>
</dbReference>
<keyword evidence="4" id="KW-1185">Reference proteome</keyword>
<protein>
    <submittedName>
        <fullName evidence="3">Xanthine dehydrogenase family protein subunit M</fullName>
    </submittedName>
</protein>
<dbReference type="InterPro" id="IPR036683">
    <property type="entry name" value="CO_DH_flav_C_dom_sf"/>
</dbReference>
<dbReference type="InterPro" id="IPR016167">
    <property type="entry name" value="FAD-bd_PCMH_sub1"/>
</dbReference>
<evidence type="ECO:0000259" key="2">
    <source>
        <dbReference type="PROSITE" id="PS51387"/>
    </source>
</evidence>
<gene>
    <name evidence="3" type="ORF">GCM10009817_20300</name>
</gene>
<dbReference type="PANTHER" id="PTHR42659:SF1">
    <property type="entry name" value="OXIDOREDUCTASE"/>
    <property type="match status" value="1"/>
</dbReference>
<organism evidence="3 4">
    <name type="scientific">Terrabacter lapilli</name>
    <dbReference type="NCBI Taxonomy" id="436231"/>
    <lineage>
        <taxon>Bacteria</taxon>
        <taxon>Bacillati</taxon>
        <taxon>Actinomycetota</taxon>
        <taxon>Actinomycetes</taxon>
        <taxon>Micrococcales</taxon>
        <taxon>Intrasporangiaceae</taxon>
        <taxon>Terrabacter</taxon>
    </lineage>
</organism>
<comment type="caution">
    <text evidence="3">The sequence shown here is derived from an EMBL/GenBank/DDBJ whole genome shotgun (WGS) entry which is preliminary data.</text>
</comment>
<dbReference type="PANTHER" id="PTHR42659">
    <property type="entry name" value="XANTHINE DEHYDROGENASE SUBUNIT C-RELATED"/>
    <property type="match status" value="1"/>
</dbReference>
<dbReference type="PROSITE" id="PS51387">
    <property type="entry name" value="FAD_PCMH"/>
    <property type="match status" value="1"/>
</dbReference>
<dbReference type="EMBL" id="BAAAPU010000007">
    <property type="protein sequence ID" value="GAA1979571.1"/>
    <property type="molecule type" value="Genomic_DNA"/>
</dbReference>
<dbReference type="Gene3D" id="3.30.390.50">
    <property type="entry name" value="CO dehydrogenase flavoprotein, C-terminal domain"/>
    <property type="match status" value="1"/>
</dbReference>
<dbReference type="Gene3D" id="3.30.43.10">
    <property type="entry name" value="Uridine Diphospho-n-acetylenolpyruvylglucosamine Reductase, domain 2"/>
    <property type="match status" value="1"/>
</dbReference>
<dbReference type="Pfam" id="PF00941">
    <property type="entry name" value="FAD_binding_5"/>
    <property type="match status" value="1"/>
</dbReference>
<feature type="domain" description="FAD-binding PCMH-type" evidence="2">
    <location>
        <begin position="1"/>
        <end position="222"/>
    </location>
</feature>
<evidence type="ECO:0000313" key="4">
    <source>
        <dbReference type="Proteomes" id="UP001500013"/>
    </source>
</evidence>
<evidence type="ECO:0000313" key="3">
    <source>
        <dbReference type="EMBL" id="GAA1979571.1"/>
    </source>
</evidence>
<proteinExistence type="predicted"/>
<name>A0ABN2S3F2_9MICO</name>
<dbReference type="InterPro" id="IPR002346">
    <property type="entry name" value="Mopterin_DH_FAD-bd"/>
</dbReference>
<dbReference type="InterPro" id="IPR005107">
    <property type="entry name" value="CO_DH_flav_C"/>
</dbReference>
<accession>A0ABN2S3F2</accession>
<dbReference type="InterPro" id="IPR051312">
    <property type="entry name" value="Diverse_Substr_Oxidored"/>
</dbReference>
<dbReference type="InterPro" id="IPR016166">
    <property type="entry name" value="FAD-bd_PCMH"/>
</dbReference>
<dbReference type="SUPFAM" id="SSF56176">
    <property type="entry name" value="FAD-binding/transporter-associated domain-like"/>
    <property type="match status" value="1"/>
</dbReference>
<dbReference type="Gene3D" id="3.30.465.10">
    <property type="match status" value="1"/>
</dbReference>
<dbReference type="InterPro" id="IPR036318">
    <property type="entry name" value="FAD-bd_PCMH-like_sf"/>
</dbReference>
<dbReference type="SMART" id="SM01092">
    <property type="entry name" value="CO_deh_flav_C"/>
    <property type="match status" value="1"/>
</dbReference>
<dbReference type="Proteomes" id="UP001500013">
    <property type="component" value="Unassembled WGS sequence"/>
</dbReference>
<keyword evidence="1" id="KW-0560">Oxidoreductase</keyword>